<feature type="domain" description="GP-PDE" evidence="1">
    <location>
        <begin position="16"/>
        <end position="245"/>
    </location>
</feature>
<dbReference type="Gene3D" id="3.20.20.190">
    <property type="entry name" value="Phosphatidylinositol (PI) phosphodiesterase"/>
    <property type="match status" value="1"/>
</dbReference>
<dbReference type="InterPro" id="IPR030395">
    <property type="entry name" value="GP_PDE_dom"/>
</dbReference>
<dbReference type="SUPFAM" id="SSF51695">
    <property type="entry name" value="PLC-like phosphodiesterases"/>
    <property type="match status" value="1"/>
</dbReference>
<dbReference type="EMBL" id="SPDV01000002">
    <property type="protein sequence ID" value="TFI60011.1"/>
    <property type="molecule type" value="Genomic_DNA"/>
</dbReference>
<dbReference type="Proteomes" id="UP000298213">
    <property type="component" value="Unassembled WGS sequence"/>
</dbReference>
<accession>A0A4Y8ZVG5</accession>
<dbReference type="RefSeq" id="WP_135083128.1">
    <property type="nucleotide sequence ID" value="NZ_SPDV01000002.1"/>
</dbReference>
<gene>
    <name evidence="2" type="ORF">E2493_01820</name>
</gene>
<proteinExistence type="predicted"/>
<protein>
    <submittedName>
        <fullName evidence="2">Glycerophosphodiester phosphodiesterase</fullName>
    </submittedName>
</protein>
<evidence type="ECO:0000313" key="3">
    <source>
        <dbReference type="Proteomes" id="UP000298213"/>
    </source>
</evidence>
<dbReference type="InterPro" id="IPR017946">
    <property type="entry name" value="PLC-like_Pdiesterase_TIM-brl"/>
</dbReference>
<dbReference type="Pfam" id="PF03009">
    <property type="entry name" value="GDPD"/>
    <property type="match status" value="1"/>
</dbReference>
<comment type="caution">
    <text evidence="2">The sequence shown here is derived from an EMBL/GenBank/DDBJ whole genome shotgun (WGS) entry which is preliminary data.</text>
</comment>
<dbReference type="GO" id="GO:0008081">
    <property type="term" value="F:phosphoric diester hydrolase activity"/>
    <property type="evidence" value="ECO:0007669"/>
    <property type="project" value="InterPro"/>
</dbReference>
<keyword evidence="3" id="KW-1185">Reference proteome</keyword>
<reference evidence="2 3" key="1">
    <citation type="submission" date="2019-03" db="EMBL/GenBank/DDBJ databases">
        <title>Genome sequence of Sphingomonas sp. 17J27-24.</title>
        <authorList>
            <person name="Kim M."/>
            <person name="Maeng S."/>
            <person name="Sathiyaraj S."/>
        </authorList>
    </citation>
    <scope>NUCLEOTIDE SEQUENCE [LARGE SCALE GENOMIC DNA]</scope>
    <source>
        <strain evidence="2 3">17J27-24</strain>
    </source>
</reference>
<organism evidence="2 3">
    <name type="scientific">Sphingomonas parva</name>
    <dbReference type="NCBI Taxonomy" id="2555898"/>
    <lineage>
        <taxon>Bacteria</taxon>
        <taxon>Pseudomonadati</taxon>
        <taxon>Pseudomonadota</taxon>
        <taxon>Alphaproteobacteria</taxon>
        <taxon>Sphingomonadales</taxon>
        <taxon>Sphingomonadaceae</taxon>
        <taxon>Sphingomonas</taxon>
    </lineage>
</organism>
<dbReference type="PROSITE" id="PS51704">
    <property type="entry name" value="GP_PDE"/>
    <property type="match status" value="1"/>
</dbReference>
<sequence>MRSSRSGRPDPYLLAVVPVAHRGLHGNGRVENSRAAFEAAIAAGHGIELDVQASRDGEAMVFHDARLDRLTAETGLVSARTAGELSGITLLGSDDSILPLAKVLRLVGGRVPLLIEAKAPRGNAAVLARAVAQTLEDYRGAVGVMSFNPGVPHWLERHAPQVLRGLVVSEAEKRGLRGRLERLASLAWAEPDFLAYDVRDLPSKLAGAFREAGKPLLTWTVRSEADRARAGAHADQVIHELPVDV</sequence>
<evidence type="ECO:0000313" key="2">
    <source>
        <dbReference type="EMBL" id="TFI60011.1"/>
    </source>
</evidence>
<evidence type="ECO:0000259" key="1">
    <source>
        <dbReference type="PROSITE" id="PS51704"/>
    </source>
</evidence>
<dbReference type="GO" id="GO:0006629">
    <property type="term" value="P:lipid metabolic process"/>
    <property type="evidence" value="ECO:0007669"/>
    <property type="project" value="InterPro"/>
</dbReference>
<dbReference type="AlphaFoldDB" id="A0A4Y8ZVG5"/>
<dbReference type="PANTHER" id="PTHR46211">
    <property type="entry name" value="GLYCEROPHOSPHORYL DIESTER PHOSPHODIESTERASE"/>
    <property type="match status" value="1"/>
</dbReference>
<dbReference type="PANTHER" id="PTHR46211:SF1">
    <property type="entry name" value="GLYCEROPHOSPHODIESTER PHOSPHODIESTERASE, CYTOPLASMIC"/>
    <property type="match status" value="1"/>
</dbReference>
<name>A0A4Y8ZVG5_9SPHN</name>
<dbReference type="OrthoDB" id="384721at2"/>